<comment type="caution">
    <text evidence="2">The sequence shown here is derived from an EMBL/GenBank/DDBJ whole genome shotgun (WGS) entry which is preliminary data.</text>
</comment>
<dbReference type="InterPro" id="IPR044919">
    <property type="entry name" value="HP0184-like_sf"/>
</dbReference>
<gene>
    <name evidence="2" type="ORF">F1Q48_09280</name>
</gene>
<dbReference type="SUPFAM" id="SSF56747">
    <property type="entry name" value="Prim-pol domain"/>
    <property type="match status" value="1"/>
</dbReference>
<proteinExistence type="predicted"/>
<accession>A0A693SDW7</accession>
<dbReference type="InterPro" id="IPR015061">
    <property type="entry name" value="DUF1882"/>
</dbReference>
<evidence type="ECO:0000313" key="2">
    <source>
        <dbReference type="EMBL" id="ECR3495501.1"/>
    </source>
</evidence>
<dbReference type="Gene3D" id="3.90.920.20">
    <property type="entry name" value="HP0184-like"/>
    <property type="match status" value="1"/>
</dbReference>
<sequence length="48" mass="5778">MISPMDMSLIKIIGDHYYIRRDKIVNKITHRGRLFFDKFERVDAPLNL</sequence>
<dbReference type="Pfam" id="PF08966">
    <property type="entry name" value="DUF1882"/>
    <property type="match status" value="1"/>
</dbReference>
<name>A0A693SDW7_CAMJU</name>
<reference evidence="2" key="1">
    <citation type="submission" date="2019-09" db="EMBL/GenBank/DDBJ databases">
        <authorList>
            <person name="Ashton P.M."/>
            <person name="Dallman T."/>
            <person name="Nair S."/>
            <person name="De Pinna E."/>
            <person name="Peters T."/>
            <person name="Grant K."/>
        </authorList>
    </citation>
    <scope>NUCLEOTIDE SEQUENCE</scope>
    <source>
        <strain evidence="2">130309</strain>
    </source>
</reference>
<dbReference type="EMBL" id="AAKFVM010000034">
    <property type="protein sequence ID" value="ECR3495501.1"/>
    <property type="molecule type" value="Genomic_DNA"/>
</dbReference>
<feature type="non-terminal residue" evidence="2">
    <location>
        <position position="48"/>
    </location>
</feature>
<organism evidence="2">
    <name type="scientific">Campylobacter jejuni</name>
    <dbReference type="NCBI Taxonomy" id="197"/>
    <lineage>
        <taxon>Bacteria</taxon>
        <taxon>Pseudomonadati</taxon>
        <taxon>Campylobacterota</taxon>
        <taxon>Epsilonproteobacteria</taxon>
        <taxon>Campylobacterales</taxon>
        <taxon>Campylobacteraceae</taxon>
        <taxon>Campylobacter</taxon>
    </lineage>
</organism>
<protein>
    <submittedName>
        <fullName evidence="2">DUF1882 domain-containing protein</fullName>
    </submittedName>
</protein>
<evidence type="ECO:0000259" key="1">
    <source>
        <dbReference type="Pfam" id="PF08966"/>
    </source>
</evidence>
<dbReference type="AlphaFoldDB" id="A0A693SDW7"/>
<feature type="domain" description="DUF1882" evidence="1">
    <location>
        <begin position="2"/>
        <end position="47"/>
    </location>
</feature>